<dbReference type="STRING" id="1073090.A0A1L9S9L7"/>
<feature type="region of interest" description="Disordered" evidence="1">
    <location>
        <begin position="552"/>
        <end position="575"/>
    </location>
</feature>
<dbReference type="AlphaFoldDB" id="A0A1L9S9L7"/>
<dbReference type="RefSeq" id="XP_022578357.1">
    <property type="nucleotide sequence ID" value="XM_022725108.1"/>
</dbReference>
<dbReference type="EMBL" id="KV878350">
    <property type="protein sequence ID" value="OJJ43847.1"/>
    <property type="molecule type" value="Genomic_DNA"/>
</dbReference>
<gene>
    <name evidence="2" type="ORF">ASPZODRAFT_145784</name>
</gene>
<accession>A0A1L9S9L7</accession>
<evidence type="ECO:0000313" key="2">
    <source>
        <dbReference type="EMBL" id="OJJ43847.1"/>
    </source>
</evidence>
<feature type="compositionally biased region" description="Basic and acidic residues" evidence="1">
    <location>
        <begin position="406"/>
        <end position="416"/>
    </location>
</feature>
<sequence length="575" mass="64140">MLDPQISHFKKGVRRFLKQDPAPKQSTLYLPENVHELPASPLLPSPLVLTPAKDRFSSAALPTGLSDDVILLIYNCIDTLADLFSTAVVNVQFYRVFKSNELSLMKHILFKMSPPAWELREMSPPWKSEWQVLLDPDSPVPEYTPAIYLRRHAQDIYTLAQLKSLVLARCFSFLRQETIKGLAGVDMVRAAQVDDAFWRIWTFCRIFGSGKNRENDILGQVDWLEGGRMAMNEGDPFSSASFSEPFGINNVLLEPPSGFAGGNPGGLSLSQLYDMTEIWTCLGVLLQPMHGNCAEARKAGIYDGHNFTAGDTAKEAIMLEEWTSYVLSLGPSAVLCLGAVCQTDAAKHAFQKAQEIGLMTWELPETGHSRSSFFKEAVSKAFESQGRKPTGGVSVPGIPALGTSRQESRSTADRRQRQARLAAGLRKQHLRPRAAAGPSSFMDERPLSSFHVVLDRLEGITNEHQRNQRNQRHQQHHQQRHRFLSSDDHALQPAPLRLRIKPPVLDPADKAVNLIVQQFGFGEQDARWALKITDTGEQIDVNAAVSLLLRERSRRENHGRPSSLSRDARGLNAAR</sequence>
<dbReference type="VEuPathDB" id="FungiDB:ASPZODRAFT_145784"/>
<feature type="region of interest" description="Disordered" evidence="1">
    <location>
        <begin position="465"/>
        <end position="489"/>
    </location>
</feature>
<reference evidence="3" key="1">
    <citation type="journal article" date="2017" name="Genome Biol.">
        <title>Comparative genomics reveals high biological diversity and specific adaptations in the industrially and medically important fungal genus Aspergillus.</title>
        <authorList>
            <person name="de Vries R.P."/>
            <person name="Riley R."/>
            <person name="Wiebenga A."/>
            <person name="Aguilar-Osorio G."/>
            <person name="Amillis S."/>
            <person name="Uchima C.A."/>
            <person name="Anderluh G."/>
            <person name="Asadollahi M."/>
            <person name="Askin M."/>
            <person name="Barry K."/>
            <person name="Battaglia E."/>
            <person name="Bayram O."/>
            <person name="Benocci T."/>
            <person name="Braus-Stromeyer S.A."/>
            <person name="Caldana C."/>
            <person name="Canovas D."/>
            <person name="Cerqueira G.C."/>
            <person name="Chen F."/>
            <person name="Chen W."/>
            <person name="Choi C."/>
            <person name="Clum A."/>
            <person name="Dos Santos R.A."/>
            <person name="Damasio A.R."/>
            <person name="Diallinas G."/>
            <person name="Emri T."/>
            <person name="Fekete E."/>
            <person name="Flipphi M."/>
            <person name="Freyberg S."/>
            <person name="Gallo A."/>
            <person name="Gournas C."/>
            <person name="Habgood R."/>
            <person name="Hainaut M."/>
            <person name="Harispe M.L."/>
            <person name="Henrissat B."/>
            <person name="Hilden K.S."/>
            <person name="Hope R."/>
            <person name="Hossain A."/>
            <person name="Karabika E."/>
            <person name="Karaffa L."/>
            <person name="Karanyi Z."/>
            <person name="Krasevec N."/>
            <person name="Kuo A."/>
            <person name="Kusch H."/>
            <person name="LaButti K."/>
            <person name="Lagendijk E.L."/>
            <person name="Lapidus A."/>
            <person name="Levasseur A."/>
            <person name="Lindquist E."/>
            <person name="Lipzen A."/>
            <person name="Logrieco A.F."/>
            <person name="MacCabe A."/>
            <person name="Maekelae M.R."/>
            <person name="Malavazi I."/>
            <person name="Melin P."/>
            <person name="Meyer V."/>
            <person name="Mielnichuk N."/>
            <person name="Miskei M."/>
            <person name="Molnar A.P."/>
            <person name="Mule G."/>
            <person name="Ngan C.Y."/>
            <person name="Orejas M."/>
            <person name="Orosz E."/>
            <person name="Ouedraogo J.P."/>
            <person name="Overkamp K.M."/>
            <person name="Park H.-S."/>
            <person name="Perrone G."/>
            <person name="Piumi F."/>
            <person name="Punt P.J."/>
            <person name="Ram A.F."/>
            <person name="Ramon A."/>
            <person name="Rauscher S."/>
            <person name="Record E."/>
            <person name="Riano-Pachon D.M."/>
            <person name="Robert V."/>
            <person name="Roehrig J."/>
            <person name="Ruller R."/>
            <person name="Salamov A."/>
            <person name="Salih N.S."/>
            <person name="Samson R.A."/>
            <person name="Sandor E."/>
            <person name="Sanguinetti M."/>
            <person name="Schuetze T."/>
            <person name="Sepcic K."/>
            <person name="Shelest E."/>
            <person name="Sherlock G."/>
            <person name="Sophianopoulou V."/>
            <person name="Squina F.M."/>
            <person name="Sun H."/>
            <person name="Susca A."/>
            <person name="Todd R.B."/>
            <person name="Tsang A."/>
            <person name="Unkles S.E."/>
            <person name="van de Wiele N."/>
            <person name="van Rossen-Uffink D."/>
            <person name="Oliveira J.V."/>
            <person name="Vesth T.C."/>
            <person name="Visser J."/>
            <person name="Yu J.-H."/>
            <person name="Zhou M."/>
            <person name="Andersen M.R."/>
            <person name="Archer D.B."/>
            <person name="Baker S.E."/>
            <person name="Benoit I."/>
            <person name="Brakhage A.A."/>
            <person name="Braus G.H."/>
            <person name="Fischer R."/>
            <person name="Frisvad J.C."/>
            <person name="Goldman G.H."/>
            <person name="Houbraken J."/>
            <person name="Oakley B."/>
            <person name="Pocsi I."/>
            <person name="Scazzocchio C."/>
            <person name="Seiboth B."/>
            <person name="vanKuyk P.A."/>
            <person name="Wortman J."/>
            <person name="Dyer P.S."/>
            <person name="Grigoriev I.V."/>
        </authorList>
    </citation>
    <scope>NUCLEOTIDE SEQUENCE [LARGE SCALE GENOMIC DNA]</scope>
    <source>
        <strain evidence="3">CBS 506.65</strain>
    </source>
</reference>
<dbReference type="OrthoDB" id="5376710at2759"/>
<feature type="compositionally biased region" description="Basic residues" evidence="1">
    <location>
        <begin position="467"/>
        <end position="483"/>
    </location>
</feature>
<name>A0A1L9S9L7_9EURO</name>
<organism evidence="2 3">
    <name type="scientific">Penicilliopsis zonata CBS 506.65</name>
    <dbReference type="NCBI Taxonomy" id="1073090"/>
    <lineage>
        <taxon>Eukaryota</taxon>
        <taxon>Fungi</taxon>
        <taxon>Dikarya</taxon>
        <taxon>Ascomycota</taxon>
        <taxon>Pezizomycotina</taxon>
        <taxon>Eurotiomycetes</taxon>
        <taxon>Eurotiomycetidae</taxon>
        <taxon>Eurotiales</taxon>
        <taxon>Aspergillaceae</taxon>
        <taxon>Penicilliopsis</taxon>
    </lineage>
</organism>
<feature type="region of interest" description="Disordered" evidence="1">
    <location>
        <begin position="384"/>
        <end position="442"/>
    </location>
</feature>
<evidence type="ECO:0000313" key="3">
    <source>
        <dbReference type="Proteomes" id="UP000184188"/>
    </source>
</evidence>
<evidence type="ECO:0000256" key="1">
    <source>
        <dbReference type="SAM" id="MobiDB-lite"/>
    </source>
</evidence>
<protein>
    <submittedName>
        <fullName evidence="2">Uncharacterized protein</fullName>
    </submittedName>
</protein>
<dbReference type="GeneID" id="34611573"/>
<proteinExistence type="predicted"/>
<keyword evidence="3" id="KW-1185">Reference proteome</keyword>
<dbReference type="Proteomes" id="UP000184188">
    <property type="component" value="Unassembled WGS sequence"/>
</dbReference>